<dbReference type="Pfam" id="PF20469">
    <property type="entry name" value="OLD-like_TOPRIM"/>
    <property type="match status" value="1"/>
</dbReference>
<name>A0ABU1QC01_9BACL</name>
<dbReference type="PANTHER" id="PTHR43581">
    <property type="entry name" value="ATP/GTP PHOSPHATASE"/>
    <property type="match status" value="1"/>
</dbReference>
<evidence type="ECO:0000313" key="4">
    <source>
        <dbReference type="Proteomes" id="UP001266807"/>
    </source>
</evidence>
<feature type="domain" description="OLD protein-like TOPRIM" evidence="2">
    <location>
        <begin position="427"/>
        <end position="490"/>
    </location>
</feature>
<dbReference type="GO" id="GO:0004519">
    <property type="term" value="F:endonuclease activity"/>
    <property type="evidence" value="ECO:0007669"/>
    <property type="project" value="UniProtKB-KW"/>
</dbReference>
<dbReference type="InterPro" id="IPR027417">
    <property type="entry name" value="P-loop_NTPase"/>
</dbReference>
<comment type="caution">
    <text evidence="3">The sequence shown here is derived from an EMBL/GenBank/DDBJ whole genome shotgun (WGS) entry which is preliminary data.</text>
</comment>
<keyword evidence="3" id="KW-0255">Endonuclease</keyword>
<gene>
    <name evidence="3" type="ORF">J2W98_001410</name>
</gene>
<keyword evidence="4" id="KW-1185">Reference proteome</keyword>
<dbReference type="Gene3D" id="3.40.50.300">
    <property type="entry name" value="P-loop containing nucleotide triphosphate hydrolases"/>
    <property type="match status" value="2"/>
</dbReference>
<organism evidence="3 4">
    <name type="scientific">Paenibacillus peoriae</name>
    <dbReference type="NCBI Taxonomy" id="59893"/>
    <lineage>
        <taxon>Bacteria</taxon>
        <taxon>Bacillati</taxon>
        <taxon>Bacillota</taxon>
        <taxon>Bacilli</taxon>
        <taxon>Bacillales</taxon>
        <taxon>Paenibacillaceae</taxon>
        <taxon>Paenibacillus</taxon>
    </lineage>
</organism>
<protein>
    <submittedName>
        <fullName evidence="3">ATP-dependent endonuclease of OLD family</fullName>
    </submittedName>
</protein>
<dbReference type="RefSeq" id="WP_068942106.1">
    <property type="nucleotide sequence ID" value="NZ_JAVDUG010000001.1"/>
</dbReference>
<dbReference type="EMBL" id="JAVDUG010000001">
    <property type="protein sequence ID" value="MDR6777163.1"/>
    <property type="molecule type" value="Genomic_DNA"/>
</dbReference>
<accession>A0ABU1QC01</accession>
<dbReference type="Proteomes" id="UP001266807">
    <property type="component" value="Unassembled WGS sequence"/>
</dbReference>
<evidence type="ECO:0000313" key="3">
    <source>
        <dbReference type="EMBL" id="MDR6777163.1"/>
    </source>
</evidence>
<evidence type="ECO:0000259" key="1">
    <source>
        <dbReference type="Pfam" id="PF13175"/>
    </source>
</evidence>
<dbReference type="PANTHER" id="PTHR43581:SF4">
    <property type="entry name" value="ATP_GTP PHOSPHATASE"/>
    <property type="match status" value="1"/>
</dbReference>
<sequence length="696" mass="79911">MQVSQLKISNFRSFNKEETVINLNNLTAIIGANSCGKTALIQGLLKLFGVQPLDRTIERSDFHLPMGKNPEDLEDGSELYIEAKIEFPELRNEEEDLNTIPQFFKHMVIDQPNALPYVRIRLIAIWNLANTPEGVVEEKLFYVTVPEGNSITEEDLRPVLAYERAVIQLVYIPAMRDPLTQLRNVSGTILYRLMTNINWPKNIDEQIKHKMKEVEKNLFDEIGGVRKVRGILNKEWGNYHWDDRYRNAEIAFNSTTLSSILKRIEVQFSPTLLPNNYSVEQLGDGLRSLFYLSLVASLLEMENEIKAEHKESKKEQSEYNFKKIPTVFTILAVEEPENHIAPHLLGKVMQNLRVISTNDNAQVLVSSHSESIIKQVDPLEIRHIRIGGCNSNKQGATIVKELDFPKKSDEAYKYIKEAIKVYPELYFAKLVILGEGDSEEIIIPKMLEVFGLSEEKNAISVVPLGGVYVNHMWRLLNALDIPHITLLDLDRERNLGGWTRVKYVINQLLVHKGHVINKEKLLEYNGGVLKDSELVEMHKWPLFDLSHAENMDLWRRKLMGEEYGIHFSYPLDIDFVMLEAFSQEYIALSKTLLFEEQEEQEQEGISEAIKTALKRKVDGYGGTYTEDQKKLMIHYSSLFLSRSKPSTHFLALSAIGDEKLKERCPVQILELINSIKRLLGIESKKEGDINEHIVIN</sequence>
<dbReference type="InterPro" id="IPR041685">
    <property type="entry name" value="AAA_GajA/Old/RecF-like"/>
</dbReference>
<dbReference type="InterPro" id="IPR051396">
    <property type="entry name" value="Bact_Antivir_Def_Nuclease"/>
</dbReference>
<dbReference type="CDD" id="cd01026">
    <property type="entry name" value="TOPRIM_OLD"/>
    <property type="match status" value="1"/>
</dbReference>
<dbReference type="SUPFAM" id="SSF52540">
    <property type="entry name" value="P-loop containing nucleoside triphosphate hydrolases"/>
    <property type="match status" value="1"/>
</dbReference>
<keyword evidence="3" id="KW-0378">Hydrolase</keyword>
<feature type="domain" description="Endonuclease GajA/Old nuclease/RecF-like AAA" evidence="1">
    <location>
        <begin position="1"/>
        <end position="373"/>
    </location>
</feature>
<dbReference type="InterPro" id="IPR034139">
    <property type="entry name" value="TOPRIM_OLD"/>
</dbReference>
<dbReference type="Pfam" id="PF13175">
    <property type="entry name" value="AAA_15"/>
    <property type="match status" value="1"/>
</dbReference>
<keyword evidence="3" id="KW-0540">Nuclease</keyword>
<evidence type="ECO:0000259" key="2">
    <source>
        <dbReference type="Pfam" id="PF20469"/>
    </source>
</evidence>
<reference evidence="3 4" key="1">
    <citation type="submission" date="2023-07" db="EMBL/GenBank/DDBJ databases">
        <title>Sorghum-associated microbial communities from plants grown in Nebraska, USA.</title>
        <authorList>
            <person name="Schachtman D."/>
        </authorList>
    </citation>
    <scope>NUCLEOTIDE SEQUENCE [LARGE SCALE GENOMIC DNA]</scope>
    <source>
        <strain evidence="3 4">BE143</strain>
    </source>
</reference>
<proteinExistence type="predicted"/>